<evidence type="ECO:0000313" key="3">
    <source>
        <dbReference type="EMBL" id="KAK4041592.1"/>
    </source>
</evidence>
<dbReference type="SMART" id="SM00355">
    <property type="entry name" value="ZnF_C2H2"/>
    <property type="match status" value="2"/>
</dbReference>
<keyword evidence="4" id="KW-1185">Reference proteome</keyword>
<dbReference type="InterPro" id="IPR013087">
    <property type="entry name" value="Znf_C2H2_type"/>
</dbReference>
<evidence type="ECO:0000259" key="2">
    <source>
        <dbReference type="SMART" id="SM00355"/>
    </source>
</evidence>
<reference evidence="4" key="1">
    <citation type="journal article" date="2023" name="Mol. Phylogenet. Evol.">
        <title>Genome-scale phylogeny and comparative genomics of the fungal order Sordariales.</title>
        <authorList>
            <person name="Hensen N."/>
            <person name="Bonometti L."/>
            <person name="Westerberg I."/>
            <person name="Brannstrom I.O."/>
            <person name="Guillou S."/>
            <person name="Cros-Aarteil S."/>
            <person name="Calhoun S."/>
            <person name="Haridas S."/>
            <person name="Kuo A."/>
            <person name="Mondo S."/>
            <person name="Pangilinan J."/>
            <person name="Riley R."/>
            <person name="LaButti K."/>
            <person name="Andreopoulos B."/>
            <person name="Lipzen A."/>
            <person name="Chen C."/>
            <person name="Yan M."/>
            <person name="Daum C."/>
            <person name="Ng V."/>
            <person name="Clum A."/>
            <person name="Steindorff A."/>
            <person name="Ohm R.A."/>
            <person name="Martin F."/>
            <person name="Silar P."/>
            <person name="Natvig D.O."/>
            <person name="Lalanne C."/>
            <person name="Gautier V."/>
            <person name="Ament-Velasquez S.L."/>
            <person name="Kruys A."/>
            <person name="Hutchinson M.I."/>
            <person name="Powell A.J."/>
            <person name="Barry K."/>
            <person name="Miller A.N."/>
            <person name="Grigoriev I.V."/>
            <person name="Debuchy R."/>
            <person name="Gladieux P."/>
            <person name="Hiltunen Thoren M."/>
            <person name="Johannesson H."/>
        </authorList>
    </citation>
    <scope>NUCLEOTIDE SEQUENCE [LARGE SCALE GENOMIC DNA]</scope>
    <source>
        <strain evidence="4">CBS 284.82</strain>
    </source>
</reference>
<dbReference type="AlphaFoldDB" id="A0AAN6PJ38"/>
<feature type="domain" description="C2H2-type" evidence="2">
    <location>
        <begin position="110"/>
        <end position="137"/>
    </location>
</feature>
<dbReference type="Gene3D" id="3.30.160.60">
    <property type="entry name" value="Classic Zinc Finger"/>
    <property type="match status" value="1"/>
</dbReference>
<organism evidence="3 4">
    <name type="scientific">Parachaetomium inaequale</name>
    <dbReference type="NCBI Taxonomy" id="2588326"/>
    <lineage>
        <taxon>Eukaryota</taxon>
        <taxon>Fungi</taxon>
        <taxon>Dikarya</taxon>
        <taxon>Ascomycota</taxon>
        <taxon>Pezizomycotina</taxon>
        <taxon>Sordariomycetes</taxon>
        <taxon>Sordariomycetidae</taxon>
        <taxon>Sordariales</taxon>
        <taxon>Chaetomiaceae</taxon>
        <taxon>Parachaetomium</taxon>
    </lineage>
</organism>
<dbReference type="EMBL" id="MU854354">
    <property type="protein sequence ID" value="KAK4041592.1"/>
    <property type="molecule type" value="Genomic_DNA"/>
</dbReference>
<gene>
    <name evidence="3" type="ORF">C8A01DRAFT_34317</name>
</gene>
<evidence type="ECO:0000256" key="1">
    <source>
        <dbReference type="SAM" id="MobiDB-lite"/>
    </source>
</evidence>
<feature type="region of interest" description="Disordered" evidence="1">
    <location>
        <begin position="73"/>
        <end position="109"/>
    </location>
</feature>
<evidence type="ECO:0000313" key="4">
    <source>
        <dbReference type="Proteomes" id="UP001303115"/>
    </source>
</evidence>
<sequence length="208" mass="22606">MGSSPTDSNGSGNFTYLSGSPSLSDDFALLDLQQTPTDGGGVGTTAYLDASTSSSFASSPGIMTPASTDASVSFVTPLSPTAPATEPSTPETPVSDQDSDSSSTSSPKEYRCTYPKCKSKKKVFTLQCQLRKHQNNHTRPWKCRYCTTFKGGAERKDLARHVRTRHPDLHEVRGDKANWKEVVHCERCGKEMRADNLKRHLKTCAVGL</sequence>
<protein>
    <recommendedName>
        <fullName evidence="2">C2H2-type domain-containing protein</fullName>
    </recommendedName>
</protein>
<accession>A0AAN6PJ38</accession>
<dbReference type="Proteomes" id="UP001303115">
    <property type="component" value="Unassembled WGS sequence"/>
</dbReference>
<name>A0AAN6PJ38_9PEZI</name>
<comment type="caution">
    <text evidence="3">The sequence shown here is derived from an EMBL/GenBank/DDBJ whole genome shotgun (WGS) entry which is preliminary data.</text>
</comment>
<feature type="domain" description="C2H2-type" evidence="2">
    <location>
        <begin position="141"/>
        <end position="166"/>
    </location>
</feature>
<feature type="compositionally biased region" description="Low complexity" evidence="1">
    <location>
        <begin position="76"/>
        <end position="106"/>
    </location>
</feature>
<proteinExistence type="predicted"/>